<reference evidence="1 2" key="1">
    <citation type="submission" date="2023-08" db="EMBL/GenBank/DDBJ databases">
        <title>Achromobacter seleniivolatilans sp. nov., isolated from seleniferous soil.</title>
        <authorList>
            <person name="Zhang S."/>
            <person name="Li K."/>
            <person name="Peng J."/>
            <person name="Zhao Q."/>
            <person name="Wang H."/>
            <person name="Guo Y."/>
        </authorList>
    </citation>
    <scope>NUCLEOTIDE SEQUENCE [LARGE SCALE GENOMIC DNA]</scope>
    <source>
        <strain evidence="1 2">R39</strain>
    </source>
</reference>
<dbReference type="Proteomes" id="UP001234798">
    <property type="component" value="Chromosome"/>
</dbReference>
<sequence length="243" mass="27464">MDQFTDFADSRLIDGCIYCGGFPDTRDHVPSRSLLDAPLPENLPVVGACRKCNNAFSSDEEYFVCLLETVLRGSTDSVQRPLVGRIFRRSPALRAKIQAARQERDGQVIFAIEADRVKVVLLKLARGHAAYELSSVCRGEPTVFSWGPLALLSEEQREFIEDVHVPELYPEIGSRAMQRMVVAQFTCAGLDGTERQNNALLIHDWLEVQKGRYRYIAYEDYSGVQVKIVIDEYLYCYASWGEA</sequence>
<evidence type="ECO:0008006" key="3">
    <source>
        <dbReference type="Google" id="ProtNLM"/>
    </source>
</evidence>
<protein>
    <recommendedName>
        <fullName evidence="3">HNH endonuclease 5 domain-containing protein</fullName>
    </recommendedName>
</protein>
<keyword evidence="2" id="KW-1185">Reference proteome</keyword>
<evidence type="ECO:0000313" key="2">
    <source>
        <dbReference type="Proteomes" id="UP001234798"/>
    </source>
</evidence>
<dbReference type="EMBL" id="CP132976">
    <property type="protein sequence ID" value="WMD20191.1"/>
    <property type="molecule type" value="Genomic_DNA"/>
</dbReference>
<name>A0ABY9LZM9_9BURK</name>
<evidence type="ECO:0000313" key="1">
    <source>
        <dbReference type="EMBL" id="WMD20191.1"/>
    </source>
</evidence>
<proteinExistence type="predicted"/>
<dbReference type="RefSeq" id="WP_306943190.1">
    <property type="nucleotide sequence ID" value="NZ_CP132976.1"/>
</dbReference>
<accession>A0ABY9LZM9</accession>
<gene>
    <name evidence="1" type="ORF">RAS12_26875</name>
</gene>
<organism evidence="1 2">
    <name type="scientific">Achromobacter seleniivolatilans</name>
    <dbReference type="NCBI Taxonomy" id="3047478"/>
    <lineage>
        <taxon>Bacteria</taxon>
        <taxon>Pseudomonadati</taxon>
        <taxon>Pseudomonadota</taxon>
        <taxon>Betaproteobacteria</taxon>
        <taxon>Burkholderiales</taxon>
        <taxon>Alcaligenaceae</taxon>
        <taxon>Achromobacter</taxon>
    </lineage>
</organism>